<evidence type="ECO:0000313" key="1">
    <source>
        <dbReference type="EMBL" id="CCF54790.1"/>
    </source>
</evidence>
<dbReference type="HOGENOM" id="CLU_1817244_0_0_1"/>
<gene>
    <name evidence="1" type="ORF">UHOR_01578</name>
</gene>
<reference evidence="1 2" key="1">
    <citation type="journal article" date="2012" name="Plant Cell">
        <title>Genome comparison of barley and maize smut fungi reveals targeted loss of RNA silencing components and species-specific presence of transposable elements.</title>
        <authorList>
            <person name="Laurie J.D."/>
            <person name="Ali S."/>
            <person name="Linning R."/>
            <person name="Mannhaupt G."/>
            <person name="Wong P."/>
            <person name="Gueldener U."/>
            <person name="Muensterkoetter M."/>
            <person name="Moore R."/>
            <person name="Kahmann R."/>
            <person name="Bakkeren G."/>
            <person name="Schirawski J."/>
        </authorList>
    </citation>
    <scope>NUCLEOTIDE SEQUENCE [LARGE SCALE GENOMIC DNA]</scope>
    <source>
        <strain evidence="2">Uh4875-4</strain>
    </source>
</reference>
<evidence type="ECO:0000313" key="2">
    <source>
        <dbReference type="Proteomes" id="UP000006174"/>
    </source>
</evidence>
<accession>I2G6J7</accession>
<dbReference type="EMBL" id="CAGI01000195">
    <property type="protein sequence ID" value="CCF54790.1"/>
    <property type="molecule type" value="Genomic_DNA"/>
</dbReference>
<protein>
    <submittedName>
        <fullName evidence="1">Uncharacterized protein</fullName>
    </submittedName>
</protein>
<sequence length="142" mass="15718">MFICGKPPMPIRSAGTRGWLTSSDSCDTTATKTLVRAQHGNAMNASAEMWAQGTLQDRTDGQCHDELETKSSYDVVPFPVPEQQNDLDRIWHNLTWVQGYWSEGSRVQGTGHKAIQRGGAAQQISKIENSDALRDFATLVPR</sequence>
<dbReference type="Proteomes" id="UP000006174">
    <property type="component" value="Unassembled WGS sequence"/>
</dbReference>
<proteinExistence type="predicted"/>
<comment type="caution">
    <text evidence="1">The sequence shown here is derived from an EMBL/GenBank/DDBJ whole genome shotgun (WGS) entry which is preliminary data.</text>
</comment>
<keyword evidence="2" id="KW-1185">Reference proteome</keyword>
<name>I2G6J7_USTHO</name>
<dbReference type="AlphaFoldDB" id="I2G6J7"/>
<organism evidence="1 2">
    <name type="scientific">Ustilago hordei</name>
    <name type="common">Barley covered smut fungus</name>
    <dbReference type="NCBI Taxonomy" id="120017"/>
    <lineage>
        <taxon>Eukaryota</taxon>
        <taxon>Fungi</taxon>
        <taxon>Dikarya</taxon>
        <taxon>Basidiomycota</taxon>
        <taxon>Ustilaginomycotina</taxon>
        <taxon>Ustilaginomycetes</taxon>
        <taxon>Ustilaginales</taxon>
        <taxon>Ustilaginaceae</taxon>
        <taxon>Ustilago</taxon>
    </lineage>
</organism>